<evidence type="ECO:0000313" key="3">
    <source>
        <dbReference type="Proteomes" id="UP000448867"/>
    </source>
</evidence>
<name>A0A7X2M0U2_9BACI</name>
<dbReference type="PANTHER" id="PTHR43539:SF89">
    <property type="entry name" value="NAD(P)-BINDING DOMAIN-CONTAINING PROTEIN"/>
    <property type="match status" value="1"/>
</dbReference>
<evidence type="ECO:0000256" key="1">
    <source>
        <dbReference type="ARBA" id="ARBA00023002"/>
    </source>
</evidence>
<dbReference type="Proteomes" id="UP000448867">
    <property type="component" value="Unassembled WGS sequence"/>
</dbReference>
<dbReference type="Pfam" id="PF13738">
    <property type="entry name" value="Pyr_redox_3"/>
    <property type="match status" value="1"/>
</dbReference>
<dbReference type="Gene3D" id="3.50.50.60">
    <property type="entry name" value="FAD/NAD(P)-binding domain"/>
    <property type="match status" value="2"/>
</dbReference>
<dbReference type="GO" id="GO:0004497">
    <property type="term" value="F:monooxygenase activity"/>
    <property type="evidence" value="ECO:0007669"/>
    <property type="project" value="UniProtKB-KW"/>
</dbReference>
<keyword evidence="3" id="KW-1185">Reference proteome</keyword>
<dbReference type="AlphaFoldDB" id="A0A7X2M0U2"/>
<keyword evidence="1" id="KW-0560">Oxidoreductase</keyword>
<protein>
    <submittedName>
        <fullName evidence="2">SidA/IucD/PvdA family monooxygenase</fullName>
    </submittedName>
</protein>
<dbReference type="EMBL" id="WKKI01000030">
    <property type="protein sequence ID" value="MRX73249.1"/>
    <property type="molecule type" value="Genomic_DNA"/>
</dbReference>
<keyword evidence="2" id="KW-0503">Monooxygenase</keyword>
<evidence type="ECO:0000313" key="2">
    <source>
        <dbReference type="EMBL" id="MRX73249.1"/>
    </source>
</evidence>
<dbReference type="OrthoDB" id="178899at2"/>
<dbReference type="RefSeq" id="WP_154308715.1">
    <property type="nucleotide sequence ID" value="NZ_WKKI01000030.1"/>
</dbReference>
<dbReference type="InterPro" id="IPR036188">
    <property type="entry name" value="FAD/NAD-bd_sf"/>
</dbReference>
<accession>A0A7X2M0U2</accession>
<dbReference type="PRINTS" id="PR00469">
    <property type="entry name" value="PNDRDTASEII"/>
</dbReference>
<dbReference type="GO" id="GO:0050660">
    <property type="term" value="F:flavin adenine dinucleotide binding"/>
    <property type="evidence" value="ECO:0007669"/>
    <property type="project" value="TreeGrafter"/>
</dbReference>
<dbReference type="SUPFAM" id="SSF51905">
    <property type="entry name" value="FAD/NAD(P)-binding domain"/>
    <property type="match status" value="2"/>
</dbReference>
<sequence length="374" mass="41570">MKQHTTITIVGAGPAGIGMGILLKKLGIDDFLILEGNQVGSTFYQWPDEMKLITPSFTGHGFGLLDLNAIAPETSPAYTYQKEHLSGKEYGEYLEMLADHYELPIYEEAMVTSVLKQRESFQLTINGEETISSTFLIWAAGEFQFPSAAGIRGSNHCIHSSKISSWKELKGEEFVIIGGYESGIDAAYHLVNNGKRVTLLSRSASWSSSDADPSRSLSPYTKERLQTIENSTLLRLVDGAEVAEVEKENEEGYHIRLTSGDVYTAAAKPILATGFQSGAMQLKDMFEWDGENVPRLTDKDESSITDNLFLAGPNVKHKNVIFCFIYKFRQRFAVVAKEISERAQIPIDSAVLEIYSRNNMLLEDLSCCEVKCEC</sequence>
<comment type="caution">
    <text evidence="2">The sequence shown here is derived from an EMBL/GenBank/DDBJ whole genome shotgun (WGS) entry which is preliminary data.</text>
</comment>
<dbReference type="InterPro" id="IPR050982">
    <property type="entry name" value="Auxin_biosynth/cation_transpt"/>
</dbReference>
<dbReference type="PANTHER" id="PTHR43539">
    <property type="entry name" value="FLAVIN-BINDING MONOOXYGENASE-LIKE PROTEIN (AFU_ORTHOLOGUE AFUA_4G09220)"/>
    <property type="match status" value="1"/>
</dbReference>
<gene>
    <name evidence="2" type="ORF">GJU40_13965</name>
</gene>
<reference evidence="2 3" key="1">
    <citation type="submission" date="2019-11" db="EMBL/GenBank/DDBJ databases">
        <title>Bacillus lacus genome.</title>
        <authorList>
            <person name="Allen C.J."/>
            <person name="Newman J.D."/>
        </authorList>
    </citation>
    <scope>NUCLEOTIDE SEQUENCE [LARGE SCALE GENOMIC DNA]</scope>
    <source>
        <strain evidence="2 3">KCTC 33946</strain>
    </source>
</reference>
<organism evidence="2 3">
    <name type="scientific">Metabacillus lacus</name>
    <dbReference type="NCBI Taxonomy" id="1983721"/>
    <lineage>
        <taxon>Bacteria</taxon>
        <taxon>Bacillati</taxon>
        <taxon>Bacillota</taxon>
        <taxon>Bacilli</taxon>
        <taxon>Bacillales</taxon>
        <taxon>Bacillaceae</taxon>
        <taxon>Metabacillus</taxon>
    </lineage>
</organism>
<proteinExistence type="predicted"/>